<evidence type="ECO:0000256" key="2">
    <source>
        <dbReference type="SAM" id="Phobius"/>
    </source>
</evidence>
<keyword evidence="2" id="KW-0472">Membrane</keyword>
<sequence>MMFCTKCGNNMPDGAAFCPKCGTAANIPQAAEAQPTQGVGTQAQAPAAPQPEAQAQQSAPQQPSSWQYQQAPTPNQNPAQQQPSGSWSQPQGAAPSSPSVSNSKVFRVLAYVPILFWLPLAFDPQNHDSRKFSNQGLILLILNAGISLAKFLIIDIILGNTIGNIWSLFGVYSVISVLFSIVVWVVSIFCFVCMVIGIIKAAQDEYFEIPLIGKFTLIK</sequence>
<dbReference type="EMBL" id="JACRTL010000003">
    <property type="protein sequence ID" value="MBC8610912.1"/>
    <property type="molecule type" value="Genomic_DNA"/>
</dbReference>
<dbReference type="Pfam" id="PF13240">
    <property type="entry name" value="Zn_Ribbon_1"/>
    <property type="match status" value="1"/>
</dbReference>
<accession>A0A8J6PBC9</accession>
<organism evidence="4 5">
    <name type="scientific">Massiliimalia timonensis</name>
    <dbReference type="NCBI Taxonomy" id="1987501"/>
    <lineage>
        <taxon>Bacteria</taxon>
        <taxon>Bacillati</taxon>
        <taxon>Bacillota</taxon>
        <taxon>Clostridia</taxon>
        <taxon>Eubacteriales</taxon>
        <taxon>Oscillospiraceae</taxon>
        <taxon>Massiliimalia</taxon>
    </lineage>
</organism>
<feature type="compositionally biased region" description="Low complexity" evidence="1">
    <location>
        <begin position="42"/>
        <end position="98"/>
    </location>
</feature>
<name>A0A8J6PBC9_9FIRM</name>
<evidence type="ECO:0000313" key="5">
    <source>
        <dbReference type="Proteomes" id="UP000632659"/>
    </source>
</evidence>
<feature type="region of interest" description="Disordered" evidence="1">
    <location>
        <begin position="31"/>
        <end position="98"/>
    </location>
</feature>
<dbReference type="OrthoDB" id="7595353at2"/>
<dbReference type="InterPro" id="IPR026870">
    <property type="entry name" value="Zinc_ribbon_dom"/>
</dbReference>
<feature type="transmembrane region" description="Helical" evidence="2">
    <location>
        <begin position="136"/>
        <end position="158"/>
    </location>
</feature>
<feature type="transmembrane region" description="Helical" evidence="2">
    <location>
        <begin position="170"/>
        <end position="199"/>
    </location>
</feature>
<evidence type="ECO:0000313" key="4">
    <source>
        <dbReference type="EMBL" id="MBC8610912.1"/>
    </source>
</evidence>
<dbReference type="Proteomes" id="UP000632659">
    <property type="component" value="Unassembled WGS sequence"/>
</dbReference>
<protein>
    <submittedName>
        <fullName evidence="4">Zinc-ribbon domain-containing protein</fullName>
    </submittedName>
</protein>
<gene>
    <name evidence="4" type="ORF">H8702_07220</name>
</gene>
<dbReference type="AlphaFoldDB" id="A0A8J6PBC9"/>
<evidence type="ECO:0000256" key="1">
    <source>
        <dbReference type="SAM" id="MobiDB-lite"/>
    </source>
</evidence>
<proteinExistence type="predicted"/>
<feature type="domain" description="Zinc-ribbon" evidence="3">
    <location>
        <begin position="3"/>
        <end position="23"/>
    </location>
</feature>
<reference evidence="4" key="1">
    <citation type="submission" date="2020-08" db="EMBL/GenBank/DDBJ databases">
        <title>Genome public.</title>
        <authorList>
            <person name="Liu C."/>
            <person name="Sun Q."/>
        </authorList>
    </citation>
    <scope>NUCLEOTIDE SEQUENCE</scope>
    <source>
        <strain evidence="4">NSJ-15</strain>
    </source>
</reference>
<evidence type="ECO:0000259" key="3">
    <source>
        <dbReference type="Pfam" id="PF13240"/>
    </source>
</evidence>
<comment type="caution">
    <text evidence="4">The sequence shown here is derived from an EMBL/GenBank/DDBJ whole genome shotgun (WGS) entry which is preliminary data.</text>
</comment>
<keyword evidence="2" id="KW-1133">Transmembrane helix</keyword>
<keyword evidence="2" id="KW-0812">Transmembrane</keyword>
<keyword evidence="5" id="KW-1185">Reference proteome</keyword>